<gene>
    <name evidence="2" type="ORF">EG68_02871</name>
</gene>
<dbReference type="EMBL" id="JTDE01001204">
    <property type="protein sequence ID" value="KAF7259425.1"/>
    <property type="molecule type" value="Genomic_DNA"/>
</dbReference>
<dbReference type="OrthoDB" id="10070415at2759"/>
<feature type="region of interest" description="Disordered" evidence="1">
    <location>
        <begin position="1"/>
        <end position="20"/>
    </location>
</feature>
<feature type="compositionally biased region" description="Basic and acidic residues" evidence="1">
    <location>
        <begin position="8"/>
        <end position="20"/>
    </location>
</feature>
<reference evidence="2" key="1">
    <citation type="submission" date="2019-07" db="EMBL/GenBank/DDBJ databases">
        <title>Annotation for the trematode Paragonimus miyazaki's.</title>
        <authorList>
            <person name="Choi Y.-J."/>
        </authorList>
    </citation>
    <scope>NUCLEOTIDE SEQUENCE</scope>
    <source>
        <strain evidence="2">Japan</strain>
    </source>
</reference>
<protein>
    <submittedName>
        <fullName evidence="2">Uncharacterized protein</fullName>
    </submittedName>
</protein>
<accession>A0A8S9YWE4</accession>
<evidence type="ECO:0000313" key="2">
    <source>
        <dbReference type="EMBL" id="KAF7259425.1"/>
    </source>
</evidence>
<name>A0A8S9YWE4_9TREM</name>
<proteinExistence type="predicted"/>
<evidence type="ECO:0000256" key="1">
    <source>
        <dbReference type="SAM" id="MobiDB-lite"/>
    </source>
</evidence>
<dbReference type="Proteomes" id="UP000822476">
    <property type="component" value="Unassembled WGS sequence"/>
</dbReference>
<dbReference type="AlphaFoldDB" id="A0A8S9YWE4"/>
<keyword evidence="3" id="KW-1185">Reference proteome</keyword>
<organism evidence="2 3">
    <name type="scientific">Paragonimus skrjabini miyazakii</name>
    <dbReference type="NCBI Taxonomy" id="59628"/>
    <lineage>
        <taxon>Eukaryota</taxon>
        <taxon>Metazoa</taxon>
        <taxon>Spiralia</taxon>
        <taxon>Lophotrochozoa</taxon>
        <taxon>Platyhelminthes</taxon>
        <taxon>Trematoda</taxon>
        <taxon>Digenea</taxon>
        <taxon>Plagiorchiida</taxon>
        <taxon>Troglotremata</taxon>
        <taxon>Troglotrematidae</taxon>
        <taxon>Paragonimus</taxon>
    </lineage>
</organism>
<evidence type="ECO:0000313" key="3">
    <source>
        <dbReference type="Proteomes" id="UP000822476"/>
    </source>
</evidence>
<sequence length="111" mass="12460">MRVPGESDYDRSGVRAQHLPEKCRERNQPLYALFVDFTEVSDSVSHEALWTVFGDGGRGISEQQVSLTVRTIVGTLTSEERCPPVSPRCSKLLHRPSSSRGHILTLVRIIR</sequence>
<comment type="caution">
    <text evidence="2">The sequence shown here is derived from an EMBL/GenBank/DDBJ whole genome shotgun (WGS) entry which is preliminary data.</text>
</comment>